<evidence type="ECO:0000256" key="2">
    <source>
        <dbReference type="ARBA" id="ARBA00012438"/>
    </source>
</evidence>
<dbReference type="SUPFAM" id="SSF52172">
    <property type="entry name" value="CheY-like"/>
    <property type="match status" value="1"/>
</dbReference>
<keyword evidence="3 5" id="KW-0597">Phosphoprotein</keyword>
<dbReference type="Gene3D" id="3.30.565.10">
    <property type="entry name" value="Histidine kinase-like ATPase, C-terminal domain"/>
    <property type="match status" value="1"/>
</dbReference>
<dbReference type="AlphaFoldDB" id="A0A2Z4GD70"/>
<dbReference type="Gene3D" id="3.40.50.2300">
    <property type="match status" value="1"/>
</dbReference>
<dbReference type="InterPro" id="IPR036097">
    <property type="entry name" value="HisK_dim/P_sf"/>
</dbReference>
<reference evidence="9 10" key="1">
    <citation type="submission" date="2018-05" db="EMBL/GenBank/DDBJ databases">
        <title>Complete genome sequence of Arcticibacterium luteifluviistationis SM1504T, a cytophagaceae bacterium isolated from Arctic surface seawater.</title>
        <authorList>
            <person name="Li Y."/>
            <person name="Qin Q.-L."/>
        </authorList>
    </citation>
    <scope>NUCLEOTIDE SEQUENCE [LARGE SCALE GENOMIC DNA]</scope>
    <source>
        <strain evidence="9 10">SM1504</strain>
    </source>
</reference>
<feature type="domain" description="Histidine kinase" evidence="7">
    <location>
        <begin position="140"/>
        <end position="361"/>
    </location>
</feature>
<evidence type="ECO:0000256" key="5">
    <source>
        <dbReference type="PROSITE-ProRule" id="PRU00169"/>
    </source>
</evidence>
<dbReference type="SMART" id="SM00388">
    <property type="entry name" value="HisKA"/>
    <property type="match status" value="1"/>
</dbReference>
<dbReference type="SMART" id="SM00448">
    <property type="entry name" value="REC"/>
    <property type="match status" value="1"/>
</dbReference>
<evidence type="ECO:0000259" key="7">
    <source>
        <dbReference type="PROSITE" id="PS50109"/>
    </source>
</evidence>
<evidence type="ECO:0000313" key="10">
    <source>
        <dbReference type="Proteomes" id="UP000249873"/>
    </source>
</evidence>
<evidence type="ECO:0000256" key="4">
    <source>
        <dbReference type="ARBA" id="ARBA00023012"/>
    </source>
</evidence>
<dbReference type="InterPro" id="IPR004358">
    <property type="entry name" value="Sig_transdc_His_kin-like_C"/>
</dbReference>
<dbReference type="GO" id="GO:0000155">
    <property type="term" value="F:phosphorelay sensor kinase activity"/>
    <property type="evidence" value="ECO:0007669"/>
    <property type="project" value="InterPro"/>
</dbReference>
<sequence length="502" mass="56378">MERHKLLQKQIRKFIDGDNVNLDGLDDFFTAVNNSYASFDRDKKITEHAFQVSEREYQEVMDNLKKENELKKASIQKVKHTLIELDSKNASFLDESEDLIEIIDFLQEQVQIKNELETTLIAAKENAEKAALAKSNFLSVMSHEIRTPLNAIIGNIHILKQEPHLPSQEDFIDILQVSAFNLLSLINDVLDFSKIEEGKVNFIKKPLELRSIAEIVKATNKFKAAEKENEIIVSVSDDIPKVLLGDDVRLNQILNNLMSNALKFTNKGMVYLDLSLDRQEGSEIFVNFSVKDSGIGIQEDSIEKIFERFTQADSNTTREFGGSGLGLTIIRKLLNLQDSEIHVESEYGKGARFYFTLAFSTLTKEDGTTIVSGDLDAKCPLEGKTVLLVEDVKFNVLVAQRMIEAWGMKVDLAENGQIAVGKVGETTYDVILMDLQMPVMDGFTATKNIRKMGITTSIVALTASVSVDSQTEVINCGMNDYLTKPFNPKDLKRALQKAIYSE</sequence>
<dbReference type="SMART" id="SM00387">
    <property type="entry name" value="HATPase_c"/>
    <property type="match status" value="1"/>
</dbReference>
<keyword evidence="4" id="KW-0902">Two-component regulatory system</keyword>
<feature type="coiled-coil region" evidence="6">
    <location>
        <begin position="54"/>
        <end position="81"/>
    </location>
</feature>
<evidence type="ECO:0000259" key="8">
    <source>
        <dbReference type="PROSITE" id="PS50110"/>
    </source>
</evidence>
<dbReference type="PRINTS" id="PR00344">
    <property type="entry name" value="BCTRLSENSOR"/>
</dbReference>
<dbReference type="CDD" id="cd00082">
    <property type="entry name" value="HisKA"/>
    <property type="match status" value="1"/>
</dbReference>
<dbReference type="Proteomes" id="UP000249873">
    <property type="component" value="Chromosome"/>
</dbReference>
<keyword evidence="6" id="KW-0175">Coiled coil</keyword>
<dbReference type="FunFam" id="3.30.565.10:FF:000010">
    <property type="entry name" value="Sensor histidine kinase RcsC"/>
    <property type="match status" value="1"/>
</dbReference>
<dbReference type="InterPro" id="IPR005467">
    <property type="entry name" value="His_kinase_dom"/>
</dbReference>
<organism evidence="9 10">
    <name type="scientific">Arcticibacterium luteifluviistationis</name>
    <dbReference type="NCBI Taxonomy" id="1784714"/>
    <lineage>
        <taxon>Bacteria</taxon>
        <taxon>Pseudomonadati</taxon>
        <taxon>Bacteroidota</taxon>
        <taxon>Cytophagia</taxon>
        <taxon>Cytophagales</taxon>
        <taxon>Leadbetterellaceae</taxon>
        <taxon>Arcticibacterium</taxon>
    </lineage>
</organism>
<dbReference type="PANTHER" id="PTHR45339:SF1">
    <property type="entry name" value="HYBRID SIGNAL TRANSDUCTION HISTIDINE KINASE J"/>
    <property type="match status" value="1"/>
</dbReference>
<feature type="coiled-coil region" evidence="6">
    <location>
        <begin position="106"/>
        <end position="133"/>
    </location>
</feature>
<feature type="modified residue" description="4-aspartylphosphate" evidence="5">
    <location>
        <position position="434"/>
    </location>
</feature>
<dbReference type="PROSITE" id="PS50109">
    <property type="entry name" value="HIS_KIN"/>
    <property type="match status" value="1"/>
</dbReference>
<evidence type="ECO:0000256" key="6">
    <source>
        <dbReference type="SAM" id="Coils"/>
    </source>
</evidence>
<dbReference type="KEGG" id="als:DJ013_13325"/>
<dbReference type="CDD" id="cd17546">
    <property type="entry name" value="REC_hyHK_CKI1_RcsC-like"/>
    <property type="match status" value="1"/>
</dbReference>
<dbReference type="InterPro" id="IPR036890">
    <property type="entry name" value="HATPase_C_sf"/>
</dbReference>
<dbReference type="EC" id="2.7.13.3" evidence="2"/>
<gene>
    <name evidence="9" type="ORF">DJ013_13325</name>
</gene>
<evidence type="ECO:0000256" key="3">
    <source>
        <dbReference type="ARBA" id="ARBA00022553"/>
    </source>
</evidence>
<dbReference type="InterPro" id="IPR003594">
    <property type="entry name" value="HATPase_dom"/>
</dbReference>
<feature type="domain" description="Response regulatory" evidence="8">
    <location>
        <begin position="385"/>
        <end position="499"/>
    </location>
</feature>
<dbReference type="Pfam" id="PF00072">
    <property type="entry name" value="Response_reg"/>
    <property type="match status" value="1"/>
</dbReference>
<keyword evidence="9" id="KW-0808">Transferase</keyword>
<name>A0A2Z4GD70_9BACT</name>
<dbReference type="CDD" id="cd16922">
    <property type="entry name" value="HATPase_EvgS-ArcB-TorS-like"/>
    <property type="match status" value="1"/>
</dbReference>
<dbReference type="InterPro" id="IPR011006">
    <property type="entry name" value="CheY-like_superfamily"/>
</dbReference>
<dbReference type="InterPro" id="IPR003661">
    <property type="entry name" value="HisK_dim/P_dom"/>
</dbReference>
<dbReference type="Gene3D" id="1.10.287.130">
    <property type="match status" value="1"/>
</dbReference>
<evidence type="ECO:0000256" key="1">
    <source>
        <dbReference type="ARBA" id="ARBA00000085"/>
    </source>
</evidence>
<dbReference type="SUPFAM" id="SSF47384">
    <property type="entry name" value="Homodimeric domain of signal transducing histidine kinase"/>
    <property type="match status" value="1"/>
</dbReference>
<dbReference type="Pfam" id="PF00512">
    <property type="entry name" value="HisKA"/>
    <property type="match status" value="1"/>
</dbReference>
<proteinExistence type="predicted"/>
<dbReference type="RefSeq" id="WP_111372287.1">
    <property type="nucleotide sequence ID" value="NZ_CP029480.1"/>
</dbReference>
<dbReference type="Pfam" id="PF02518">
    <property type="entry name" value="HATPase_c"/>
    <property type="match status" value="1"/>
</dbReference>
<dbReference type="InterPro" id="IPR001789">
    <property type="entry name" value="Sig_transdc_resp-reg_receiver"/>
</dbReference>
<dbReference type="OrthoDB" id="9811889at2"/>
<keyword evidence="10" id="KW-1185">Reference proteome</keyword>
<dbReference type="PANTHER" id="PTHR45339">
    <property type="entry name" value="HYBRID SIGNAL TRANSDUCTION HISTIDINE KINASE J"/>
    <property type="match status" value="1"/>
</dbReference>
<evidence type="ECO:0000313" key="9">
    <source>
        <dbReference type="EMBL" id="AWV99094.1"/>
    </source>
</evidence>
<dbReference type="PROSITE" id="PS50110">
    <property type="entry name" value="RESPONSE_REGULATORY"/>
    <property type="match status" value="1"/>
</dbReference>
<protein>
    <recommendedName>
        <fullName evidence="2">histidine kinase</fullName>
        <ecNumber evidence="2">2.7.13.3</ecNumber>
    </recommendedName>
</protein>
<dbReference type="SUPFAM" id="SSF55874">
    <property type="entry name" value="ATPase domain of HSP90 chaperone/DNA topoisomerase II/histidine kinase"/>
    <property type="match status" value="1"/>
</dbReference>
<comment type="catalytic activity">
    <reaction evidence="1">
        <text>ATP + protein L-histidine = ADP + protein N-phospho-L-histidine.</text>
        <dbReference type="EC" id="2.7.13.3"/>
    </reaction>
</comment>
<keyword evidence="9" id="KW-0418">Kinase</keyword>
<accession>A0A2Z4GD70</accession>
<dbReference type="EMBL" id="CP029480">
    <property type="protein sequence ID" value="AWV99094.1"/>
    <property type="molecule type" value="Genomic_DNA"/>
</dbReference>